<comment type="caution">
    <text evidence="2">The sequence shown here is derived from an EMBL/GenBank/DDBJ whole genome shotgun (WGS) entry which is preliminary data.</text>
</comment>
<dbReference type="Pfam" id="PF04657">
    <property type="entry name" value="DMT_YdcZ"/>
    <property type="match status" value="1"/>
</dbReference>
<proteinExistence type="predicted"/>
<feature type="transmembrane region" description="Helical" evidence="1">
    <location>
        <begin position="126"/>
        <end position="144"/>
    </location>
</feature>
<keyword evidence="1" id="KW-0472">Membrane</keyword>
<keyword evidence="1" id="KW-1133">Transmembrane helix</keyword>
<keyword evidence="3" id="KW-1185">Reference proteome</keyword>
<name>A0ABV9Q495_9BACL</name>
<dbReference type="EMBL" id="JBHSHC010000125">
    <property type="protein sequence ID" value="MFC4769321.1"/>
    <property type="molecule type" value="Genomic_DNA"/>
</dbReference>
<keyword evidence="1" id="KW-0812">Transmembrane</keyword>
<evidence type="ECO:0000313" key="2">
    <source>
        <dbReference type="EMBL" id="MFC4769321.1"/>
    </source>
</evidence>
<evidence type="ECO:0000256" key="1">
    <source>
        <dbReference type="SAM" id="Phobius"/>
    </source>
</evidence>
<gene>
    <name evidence="2" type="ORF">ACFO8Q_18485</name>
</gene>
<sequence>MQQWIYVGMMIFAGVMIGLQSPINAALSKKVGIYESAMISFSMGTTVLMVIVAFFGKGNLREVVNVPWWQFMGGLLGAIFVTTIIVGVPKVGVTTVMVAVLAGQLSTGLLIDQFGWFGVAPRPIDWQKVAGVVLLFVAILLIFGKK</sequence>
<dbReference type="PANTHER" id="PTHR34821:SF2">
    <property type="entry name" value="INNER MEMBRANE PROTEIN YDCZ"/>
    <property type="match status" value="1"/>
</dbReference>
<organism evidence="2 3">
    <name type="scientific">Effusibacillus consociatus</name>
    <dbReference type="NCBI Taxonomy" id="1117041"/>
    <lineage>
        <taxon>Bacteria</taxon>
        <taxon>Bacillati</taxon>
        <taxon>Bacillota</taxon>
        <taxon>Bacilli</taxon>
        <taxon>Bacillales</taxon>
        <taxon>Alicyclobacillaceae</taxon>
        <taxon>Effusibacillus</taxon>
    </lineage>
</organism>
<feature type="transmembrane region" description="Helical" evidence="1">
    <location>
        <begin position="95"/>
        <end position="114"/>
    </location>
</feature>
<feature type="transmembrane region" description="Helical" evidence="1">
    <location>
        <begin position="39"/>
        <end position="56"/>
    </location>
</feature>
<evidence type="ECO:0000313" key="3">
    <source>
        <dbReference type="Proteomes" id="UP001596002"/>
    </source>
</evidence>
<dbReference type="Proteomes" id="UP001596002">
    <property type="component" value="Unassembled WGS sequence"/>
</dbReference>
<feature type="transmembrane region" description="Helical" evidence="1">
    <location>
        <begin position="6"/>
        <end position="27"/>
    </location>
</feature>
<accession>A0ABV9Q495</accession>
<protein>
    <submittedName>
        <fullName evidence="2">DMT family transporter</fullName>
    </submittedName>
</protein>
<reference evidence="3" key="1">
    <citation type="journal article" date="2019" name="Int. J. Syst. Evol. Microbiol.">
        <title>The Global Catalogue of Microorganisms (GCM) 10K type strain sequencing project: providing services to taxonomists for standard genome sequencing and annotation.</title>
        <authorList>
            <consortium name="The Broad Institute Genomics Platform"/>
            <consortium name="The Broad Institute Genome Sequencing Center for Infectious Disease"/>
            <person name="Wu L."/>
            <person name="Ma J."/>
        </authorList>
    </citation>
    <scope>NUCLEOTIDE SEQUENCE [LARGE SCALE GENOMIC DNA]</scope>
    <source>
        <strain evidence="3">WYCCWR 12678</strain>
    </source>
</reference>
<dbReference type="PANTHER" id="PTHR34821">
    <property type="entry name" value="INNER MEMBRANE PROTEIN YDCZ"/>
    <property type="match status" value="1"/>
</dbReference>
<dbReference type="InterPro" id="IPR006750">
    <property type="entry name" value="YdcZ"/>
</dbReference>
<dbReference type="RefSeq" id="WP_380027700.1">
    <property type="nucleotide sequence ID" value="NZ_JBHSHC010000125.1"/>
</dbReference>
<feature type="transmembrane region" description="Helical" evidence="1">
    <location>
        <begin position="68"/>
        <end position="88"/>
    </location>
</feature>